<dbReference type="SUPFAM" id="SSF101936">
    <property type="entry name" value="DNA-binding pseudobarrel domain"/>
    <property type="match status" value="1"/>
</dbReference>
<reference evidence="8 9" key="1">
    <citation type="submission" date="2023-12" db="EMBL/GenBank/DDBJ databases">
        <title>A high-quality genome assembly for Dillenia turbinata (Dilleniales).</title>
        <authorList>
            <person name="Chanderbali A."/>
        </authorList>
    </citation>
    <scope>NUCLEOTIDE SEQUENCE [LARGE SCALE GENOMIC DNA]</scope>
    <source>
        <strain evidence="8">LSX21</strain>
        <tissue evidence="8">Leaf</tissue>
    </source>
</reference>
<dbReference type="GO" id="GO:0005634">
    <property type="term" value="C:nucleus"/>
    <property type="evidence" value="ECO:0007669"/>
    <property type="project" value="UniProtKB-SubCell"/>
</dbReference>
<comment type="caution">
    <text evidence="8">The sequence shown here is derived from an EMBL/GenBank/DDBJ whole genome shotgun (WGS) entry which is preliminary data.</text>
</comment>
<evidence type="ECO:0000313" key="8">
    <source>
        <dbReference type="EMBL" id="KAK6916108.1"/>
    </source>
</evidence>
<accession>A0AAN8UUH3</accession>
<proteinExistence type="predicted"/>
<evidence type="ECO:0000256" key="2">
    <source>
        <dbReference type="ARBA" id="ARBA00023015"/>
    </source>
</evidence>
<organism evidence="8 9">
    <name type="scientific">Dillenia turbinata</name>
    <dbReference type="NCBI Taxonomy" id="194707"/>
    <lineage>
        <taxon>Eukaryota</taxon>
        <taxon>Viridiplantae</taxon>
        <taxon>Streptophyta</taxon>
        <taxon>Embryophyta</taxon>
        <taxon>Tracheophyta</taxon>
        <taxon>Spermatophyta</taxon>
        <taxon>Magnoliopsida</taxon>
        <taxon>eudicotyledons</taxon>
        <taxon>Gunneridae</taxon>
        <taxon>Pentapetalae</taxon>
        <taxon>Dilleniales</taxon>
        <taxon>Dilleniaceae</taxon>
        <taxon>Dillenia</taxon>
    </lineage>
</organism>
<keyword evidence="2" id="KW-0805">Transcription regulation</keyword>
<dbReference type="InterPro" id="IPR013955">
    <property type="entry name" value="Rep_factor-A_C"/>
</dbReference>
<sequence>MNINKDKHLSTSIRTSVHEVSAETSNNPRHTGMPGVSLLMTKIDNRLLSVGVPLNSTRVSELSHNMNALVPSFIPSTAAVPDEPSSFVHSCNATSSSVALDMSFLCNSCRERATAKPRYCFNIDLEDDTGKITASVFGDLAEKLLTFTGVQAMKHLNQNIELPLQLVHQTLREKVFVAHIRPVQSKATDVKQCFTIIYYCDASEYQINENDFSLSESATIASHPLEEWTFALNDNLYQDASEEYLEANLIKEHHALLVRHRGNLIFDEISRFVHHFLNSERTPTIILKMGTHSIEVRIQQGHFKKKRKDFVTVHNLQHKDILVFLPEAETIFYVIIFDANGEEKIFPWYHVFPLY</sequence>
<dbReference type="AlphaFoldDB" id="A0AAN8UUH3"/>
<name>A0AAN8UUH3_9MAGN</name>
<dbReference type="Gene3D" id="2.40.50.140">
    <property type="entry name" value="Nucleic acid-binding proteins"/>
    <property type="match status" value="1"/>
</dbReference>
<evidence type="ECO:0000256" key="6">
    <source>
        <dbReference type="SAM" id="MobiDB-lite"/>
    </source>
</evidence>
<dbReference type="GO" id="GO:0003677">
    <property type="term" value="F:DNA binding"/>
    <property type="evidence" value="ECO:0007669"/>
    <property type="project" value="UniProtKB-KW"/>
</dbReference>
<keyword evidence="5" id="KW-0539">Nucleus</keyword>
<feature type="domain" description="Replication factor A C-terminal" evidence="7">
    <location>
        <begin position="101"/>
        <end position="186"/>
    </location>
</feature>
<protein>
    <submittedName>
        <fullName evidence="8">Replication factor A, C-terminal</fullName>
    </submittedName>
</protein>
<evidence type="ECO:0000256" key="1">
    <source>
        <dbReference type="ARBA" id="ARBA00004123"/>
    </source>
</evidence>
<keyword evidence="3" id="KW-0238">DNA-binding</keyword>
<dbReference type="InterPro" id="IPR012340">
    <property type="entry name" value="NA-bd_OB-fold"/>
</dbReference>
<dbReference type="InterPro" id="IPR015300">
    <property type="entry name" value="DNA-bd_pseudobarrel_sf"/>
</dbReference>
<evidence type="ECO:0000259" key="7">
    <source>
        <dbReference type="Pfam" id="PF08646"/>
    </source>
</evidence>
<evidence type="ECO:0000313" key="9">
    <source>
        <dbReference type="Proteomes" id="UP001370490"/>
    </source>
</evidence>
<dbReference type="EMBL" id="JBAMMX010000024">
    <property type="protein sequence ID" value="KAK6916108.1"/>
    <property type="molecule type" value="Genomic_DNA"/>
</dbReference>
<dbReference type="Gene3D" id="2.40.330.10">
    <property type="entry name" value="DNA-binding pseudobarrel domain"/>
    <property type="match status" value="1"/>
</dbReference>
<evidence type="ECO:0000256" key="4">
    <source>
        <dbReference type="ARBA" id="ARBA00023163"/>
    </source>
</evidence>
<gene>
    <name evidence="8" type="ORF">RJ641_018969</name>
</gene>
<comment type="subcellular location">
    <subcellularLocation>
        <location evidence="1">Nucleus</location>
    </subcellularLocation>
</comment>
<evidence type="ECO:0000256" key="5">
    <source>
        <dbReference type="ARBA" id="ARBA00023242"/>
    </source>
</evidence>
<keyword evidence="9" id="KW-1185">Reference proteome</keyword>
<keyword evidence="4" id="KW-0804">Transcription</keyword>
<feature type="region of interest" description="Disordered" evidence="6">
    <location>
        <begin position="1"/>
        <end position="34"/>
    </location>
</feature>
<dbReference type="Proteomes" id="UP001370490">
    <property type="component" value="Unassembled WGS sequence"/>
</dbReference>
<evidence type="ECO:0000256" key="3">
    <source>
        <dbReference type="ARBA" id="ARBA00023125"/>
    </source>
</evidence>
<dbReference type="SUPFAM" id="SSF50249">
    <property type="entry name" value="Nucleic acid-binding proteins"/>
    <property type="match status" value="1"/>
</dbReference>
<dbReference type="Pfam" id="PF08646">
    <property type="entry name" value="Rep_fac-A_C"/>
    <property type="match status" value="1"/>
</dbReference>